<keyword evidence="3" id="KW-1185">Reference proteome</keyword>
<sequence length="39" mass="4436">MAKKNAQQPPDTGKLTNIHYGSAQDERTPELQQKAKKRK</sequence>
<dbReference type="Proteomes" id="UP001234495">
    <property type="component" value="Unassembled WGS sequence"/>
</dbReference>
<evidence type="ECO:0000256" key="1">
    <source>
        <dbReference type="SAM" id="MobiDB-lite"/>
    </source>
</evidence>
<reference evidence="2 3" key="1">
    <citation type="submission" date="2023-07" db="EMBL/GenBank/DDBJ databases">
        <title>Genomic Encyclopedia of Type Strains, Phase IV (KMG-IV): sequencing the most valuable type-strain genomes for metagenomic binning, comparative biology and taxonomic classification.</title>
        <authorList>
            <person name="Goeker M."/>
        </authorList>
    </citation>
    <scope>NUCLEOTIDE SEQUENCE [LARGE SCALE GENOMIC DNA]</scope>
    <source>
        <strain evidence="2 3">DSM 29005</strain>
    </source>
</reference>
<accession>A0ABT9ZHG8</accession>
<comment type="caution">
    <text evidence="2">The sequence shown here is derived from an EMBL/GenBank/DDBJ whole genome shotgun (WGS) entry which is preliminary data.</text>
</comment>
<feature type="region of interest" description="Disordered" evidence="1">
    <location>
        <begin position="1"/>
        <end position="39"/>
    </location>
</feature>
<evidence type="ECO:0000313" key="3">
    <source>
        <dbReference type="Proteomes" id="UP001234495"/>
    </source>
</evidence>
<feature type="compositionally biased region" description="Polar residues" evidence="1">
    <location>
        <begin position="1"/>
        <end position="10"/>
    </location>
</feature>
<organism evidence="2 3">
    <name type="scientific">Metabacillus malikii</name>
    <dbReference type="NCBI Taxonomy" id="1504265"/>
    <lineage>
        <taxon>Bacteria</taxon>
        <taxon>Bacillati</taxon>
        <taxon>Bacillota</taxon>
        <taxon>Bacilli</taxon>
        <taxon>Bacillales</taxon>
        <taxon>Bacillaceae</taxon>
        <taxon>Metabacillus</taxon>
    </lineage>
</organism>
<dbReference type="EMBL" id="JAUSUD010000014">
    <property type="protein sequence ID" value="MDQ0231730.1"/>
    <property type="molecule type" value="Genomic_DNA"/>
</dbReference>
<evidence type="ECO:0008006" key="4">
    <source>
        <dbReference type="Google" id="ProtNLM"/>
    </source>
</evidence>
<name>A0ABT9ZHG8_9BACI</name>
<proteinExistence type="predicted"/>
<protein>
    <recommendedName>
        <fullName evidence="4">YuzL family protein</fullName>
    </recommendedName>
</protein>
<evidence type="ECO:0000313" key="2">
    <source>
        <dbReference type="EMBL" id="MDQ0231730.1"/>
    </source>
</evidence>
<gene>
    <name evidence="2" type="ORF">J2S19_003014</name>
</gene>